<name>A0ABV3P3U3_9ACTN</name>
<proteinExistence type="predicted"/>
<reference evidence="2 3" key="1">
    <citation type="submission" date="2024-07" db="EMBL/GenBank/DDBJ databases">
        <authorList>
            <person name="Thanompreechachai J."/>
            <person name="Duangmal K."/>
        </authorList>
    </citation>
    <scope>NUCLEOTIDE SEQUENCE [LARGE SCALE GENOMIC DNA]</scope>
    <source>
        <strain evidence="2 3">KCTC 19886</strain>
    </source>
</reference>
<keyword evidence="1" id="KW-1133">Transmembrane helix</keyword>
<dbReference type="Proteomes" id="UP001555826">
    <property type="component" value="Unassembled WGS sequence"/>
</dbReference>
<gene>
    <name evidence="2" type="ORF">AB1207_06085</name>
</gene>
<feature type="transmembrane region" description="Helical" evidence="1">
    <location>
        <begin position="12"/>
        <end position="32"/>
    </location>
</feature>
<evidence type="ECO:0000256" key="1">
    <source>
        <dbReference type="SAM" id="Phobius"/>
    </source>
</evidence>
<organism evidence="2 3">
    <name type="scientific">Kineococcus endophyticus</name>
    <dbReference type="NCBI Taxonomy" id="1181883"/>
    <lineage>
        <taxon>Bacteria</taxon>
        <taxon>Bacillati</taxon>
        <taxon>Actinomycetota</taxon>
        <taxon>Actinomycetes</taxon>
        <taxon>Kineosporiales</taxon>
        <taxon>Kineosporiaceae</taxon>
        <taxon>Kineococcus</taxon>
    </lineage>
</organism>
<dbReference type="EMBL" id="JBFNQN010000004">
    <property type="protein sequence ID" value="MEW9264307.1"/>
    <property type="molecule type" value="Genomic_DNA"/>
</dbReference>
<sequence length="146" mass="15704">MTAPRLPVWAHRLEVTGWALLTGSTVVLAIGYGHDREWIRAALAVAAFGVAVRGLRRVLRRGPSTADEQRRRVSRAAALEWPAERLLGLARDRGVDIGTRDDRVALIKALRTADPRLSLLDAKNLVDGLDTRGPGGNPLSGGPTSS</sequence>
<evidence type="ECO:0000313" key="3">
    <source>
        <dbReference type="Proteomes" id="UP001555826"/>
    </source>
</evidence>
<keyword evidence="1" id="KW-0472">Membrane</keyword>
<keyword evidence="3" id="KW-1185">Reference proteome</keyword>
<dbReference type="RefSeq" id="WP_367636965.1">
    <property type="nucleotide sequence ID" value="NZ_JBFNQN010000004.1"/>
</dbReference>
<protein>
    <submittedName>
        <fullName evidence="2">Uncharacterized protein</fullName>
    </submittedName>
</protein>
<comment type="caution">
    <text evidence="2">The sequence shown here is derived from an EMBL/GenBank/DDBJ whole genome shotgun (WGS) entry which is preliminary data.</text>
</comment>
<accession>A0ABV3P3U3</accession>
<keyword evidence="1" id="KW-0812">Transmembrane</keyword>
<evidence type="ECO:0000313" key="2">
    <source>
        <dbReference type="EMBL" id="MEW9264307.1"/>
    </source>
</evidence>